<reference evidence="2 3" key="1">
    <citation type="submission" date="2019-08" db="EMBL/GenBank/DDBJ databases">
        <authorList>
            <person name="Lei W."/>
        </authorList>
    </citation>
    <scope>NUCLEOTIDE SEQUENCE [LARGE SCALE GENOMIC DNA]</scope>
    <source>
        <strain evidence="2 3">CCUG 58627</strain>
    </source>
</reference>
<gene>
    <name evidence="2" type="ORF">FRX94_09825</name>
</gene>
<sequence>MSDTRPAERYAADPAKGNISGKLIAVGAVIFAVIAIIVVFQYFQKINSATVTATQTGFERIADDRLRISVDVTRKNTEEATYCIVTALNYDKAEVGRREFRIEPGGNATERFQVEIPTRDLPVAGTVYGCHNNVPSYLTAGS</sequence>
<evidence type="ECO:0000256" key="1">
    <source>
        <dbReference type="SAM" id="Phobius"/>
    </source>
</evidence>
<organism evidence="2 3">
    <name type="scientific">Corynebacterium canis</name>
    <dbReference type="NCBI Taxonomy" id="679663"/>
    <lineage>
        <taxon>Bacteria</taxon>
        <taxon>Bacillati</taxon>
        <taxon>Actinomycetota</taxon>
        <taxon>Actinomycetes</taxon>
        <taxon>Mycobacteriales</taxon>
        <taxon>Corynebacteriaceae</taxon>
        <taxon>Corynebacterium</taxon>
    </lineage>
</organism>
<proteinExistence type="predicted"/>
<accession>A0A5C5U9C9</accession>
<dbReference type="Proteomes" id="UP000320791">
    <property type="component" value="Unassembled WGS sequence"/>
</dbReference>
<name>A0A5C5U9C9_9CORY</name>
<evidence type="ECO:0000313" key="3">
    <source>
        <dbReference type="Proteomes" id="UP000320791"/>
    </source>
</evidence>
<keyword evidence="1" id="KW-0812">Transmembrane</keyword>
<evidence type="ECO:0000313" key="2">
    <source>
        <dbReference type="EMBL" id="TWT23031.1"/>
    </source>
</evidence>
<keyword evidence="1" id="KW-1133">Transmembrane helix</keyword>
<comment type="caution">
    <text evidence="2">The sequence shown here is derived from an EMBL/GenBank/DDBJ whole genome shotgun (WGS) entry which is preliminary data.</text>
</comment>
<keyword evidence="3" id="KW-1185">Reference proteome</keyword>
<dbReference type="Pfam" id="PF14155">
    <property type="entry name" value="DUF4307"/>
    <property type="match status" value="1"/>
</dbReference>
<dbReference type="InterPro" id="IPR025443">
    <property type="entry name" value="DUF4307"/>
</dbReference>
<dbReference type="OrthoDB" id="4425882at2"/>
<dbReference type="RefSeq" id="WP_146325083.1">
    <property type="nucleotide sequence ID" value="NZ_BAABLR010000068.1"/>
</dbReference>
<keyword evidence="1" id="KW-0472">Membrane</keyword>
<dbReference type="AlphaFoldDB" id="A0A5C5U9C9"/>
<dbReference type="EMBL" id="VOHM01000023">
    <property type="protein sequence ID" value="TWT23031.1"/>
    <property type="molecule type" value="Genomic_DNA"/>
</dbReference>
<feature type="transmembrane region" description="Helical" evidence="1">
    <location>
        <begin position="23"/>
        <end position="43"/>
    </location>
</feature>
<protein>
    <submittedName>
        <fullName evidence="2">DUF4307 domain-containing protein</fullName>
    </submittedName>
</protein>